<dbReference type="FunFam" id="2.30.170.20:FF:000001">
    <property type="entry name" value="probable ribosome biogenesis protein RLP24"/>
    <property type="match status" value="1"/>
</dbReference>
<sequence>MRIEKCWYCSSNIYPGHGIQFVRNDAKIFRFCRSKCHRHFKMKHNPRKAKWTKAYRSSHGKEMTIDPTLEFEKRRNAPVRYDRDLMVQTIQAMKAVDRIKTKRQERFQKTRLAAQQKFRKSIADSVLAKNATLLRGPAKAIKDENLMADTVRVGEAATQKKRSTAAIKAVDGSLRRKKGLKKGMVGKGTLSGGKAKAVRRDKDGDVEMA</sequence>
<dbReference type="InterPro" id="IPR000988">
    <property type="entry name" value="Ribosomal_eL24-rel_N"/>
</dbReference>
<comment type="subcellular location">
    <subcellularLocation>
        <location evidence="1">Nucleus</location>
    </subcellularLocation>
</comment>
<evidence type="ECO:0000313" key="8">
    <source>
        <dbReference type="Proteomes" id="UP000041254"/>
    </source>
</evidence>
<evidence type="ECO:0000259" key="6">
    <source>
        <dbReference type="SMART" id="SM00746"/>
    </source>
</evidence>
<dbReference type="OrthoDB" id="10262490at2759"/>
<dbReference type="EMBL" id="CDMY01000571">
    <property type="protein sequence ID" value="CEM23759.1"/>
    <property type="molecule type" value="Genomic_DNA"/>
</dbReference>
<evidence type="ECO:0000256" key="1">
    <source>
        <dbReference type="ARBA" id="ARBA00004123"/>
    </source>
</evidence>
<feature type="compositionally biased region" description="Basic and acidic residues" evidence="5">
    <location>
        <begin position="198"/>
        <end position="209"/>
    </location>
</feature>
<dbReference type="Gene3D" id="2.30.170.20">
    <property type="entry name" value="Ribosomal protein L24e"/>
    <property type="match status" value="1"/>
</dbReference>
<dbReference type="Pfam" id="PF01246">
    <property type="entry name" value="Ribosomal_L24e"/>
    <property type="match status" value="1"/>
</dbReference>
<evidence type="ECO:0000256" key="2">
    <source>
        <dbReference type="ARBA" id="ARBA00005647"/>
    </source>
</evidence>
<dbReference type="GO" id="GO:0003735">
    <property type="term" value="F:structural constituent of ribosome"/>
    <property type="evidence" value="ECO:0007669"/>
    <property type="project" value="InterPro"/>
</dbReference>
<proteinExistence type="inferred from homology"/>
<dbReference type="Proteomes" id="UP000041254">
    <property type="component" value="Unassembled WGS sequence"/>
</dbReference>
<dbReference type="CDD" id="cd00472">
    <property type="entry name" value="Ribosomal_L24e_L24"/>
    <property type="match status" value="1"/>
</dbReference>
<dbReference type="STRING" id="1169540.A0A0G4G5D6"/>
<organism evidence="7 8">
    <name type="scientific">Vitrella brassicaformis (strain CCMP3155)</name>
    <dbReference type="NCBI Taxonomy" id="1169540"/>
    <lineage>
        <taxon>Eukaryota</taxon>
        <taxon>Sar</taxon>
        <taxon>Alveolata</taxon>
        <taxon>Colpodellida</taxon>
        <taxon>Vitrellaceae</taxon>
        <taxon>Vitrella</taxon>
    </lineage>
</organism>
<evidence type="ECO:0000256" key="3">
    <source>
        <dbReference type="ARBA" id="ARBA00022517"/>
    </source>
</evidence>
<dbReference type="InterPro" id="IPR023442">
    <property type="entry name" value="Ribosomal_eL24_CS"/>
</dbReference>
<name>A0A0G4G5D6_VITBC</name>
<dbReference type="PANTHER" id="PTHR10792:SF8">
    <property type="entry name" value="RIBOSOME BIOGENESIS PROTEIN RLP24-RELATED"/>
    <property type="match status" value="1"/>
</dbReference>
<dbReference type="PANTHER" id="PTHR10792">
    <property type="entry name" value="60S RIBOSOMAL PROTEIN L24"/>
    <property type="match status" value="1"/>
</dbReference>
<reference evidence="7 8" key="1">
    <citation type="submission" date="2014-11" db="EMBL/GenBank/DDBJ databases">
        <authorList>
            <person name="Zhu J."/>
            <person name="Qi W."/>
            <person name="Song R."/>
        </authorList>
    </citation>
    <scope>NUCLEOTIDE SEQUENCE [LARGE SCALE GENOMIC DNA]</scope>
</reference>
<dbReference type="InterPro" id="IPR011017">
    <property type="entry name" value="TRASH_dom"/>
</dbReference>
<dbReference type="PROSITE" id="PS01073">
    <property type="entry name" value="RIBOSOMAL_L24E"/>
    <property type="match status" value="1"/>
</dbReference>
<feature type="domain" description="TRASH" evidence="6">
    <location>
        <begin position="6"/>
        <end position="44"/>
    </location>
</feature>
<evidence type="ECO:0000313" key="7">
    <source>
        <dbReference type="EMBL" id="CEM23759.1"/>
    </source>
</evidence>
<gene>
    <name evidence="7" type="ORF">Vbra_17107</name>
</gene>
<dbReference type="FunCoup" id="A0A0G4G5D6">
    <property type="interactions" value="562"/>
</dbReference>
<dbReference type="GO" id="GO:0005730">
    <property type="term" value="C:nucleolus"/>
    <property type="evidence" value="ECO:0007669"/>
    <property type="project" value="TreeGrafter"/>
</dbReference>
<dbReference type="SMART" id="SM00746">
    <property type="entry name" value="TRASH"/>
    <property type="match status" value="1"/>
</dbReference>
<dbReference type="PhylomeDB" id="A0A0G4G5D6"/>
<comment type="similarity">
    <text evidence="2">Belongs to the eukaryotic ribosomal protein eL24 family.</text>
</comment>
<dbReference type="AlphaFoldDB" id="A0A0G4G5D6"/>
<evidence type="ECO:0000256" key="5">
    <source>
        <dbReference type="SAM" id="MobiDB-lite"/>
    </source>
</evidence>
<keyword evidence="4" id="KW-0539">Nucleus</keyword>
<dbReference type="SUPFAM" id="SSF57716">
    <property type="entry name" value="Glucocorticoid receptor-like (DNA-binding domain)"/>
    <property type="match status" value="1"/>
</dbReference>
<keyword evidence="8" id="KW-1185">Reference proteome</keyword>
<dbReference type="InterPro" id="IPR038630">
    <property type="entry name" value="L24e/L24_sf"/>
</dbReference>
<dbReference type="GO" id="GO:0042273">
    <property type="term" value="P:ribosomal large subunit biogenesis"/>
    <property type="evidence" value="ECO:0007669"/>
    <property type="project" value="TreeGrafter"/>
</dbReference>
<dbReference type="InParanoid" id="A0A0G4G5D6"/>
<evidence type="ECO:0000256" key="4">
    <source>
        <dbReference type="ARBA" id="ARBA00023242"/>
    </source>
</evidence>
<dbReference type="VEuPathDB" id="CryptoDB:Vbra_17107"/>
<protein>
    <recommendedName>
        <fullName evidence="6">TRASH domain-containing protein</fullName>
    </recommendedName>
</protein>
<feature type="region of interest" description="Disordered" evidence="5">
    <location>
        <begin position="183"/>
        <end position="209"/>
    </location>
</feature>
<dbReference type="InterPro" id="IPR056366">
    <property type="entry name" value="Ribosomal_eL24"/>
</dbReference>
<accession>A0A0G4G5D6</accession>
<keyword evidence="3" id="KW-0690">Ribosome biogenesis</keyword>